<feature type="compositionally biased region" description="Polar residues" evidence="1">
    <location>
        <begin position="60"/>
        <end position="81"/>
    </location>
</feature>
<evidence type="ECO:0000313" key="3">
    <source>
        <dbReference type="Proteomes" id="UP001232148"/>
    </source>
</evidence>
<proteinExistence type="predicted"/>
<comment type="caution">
    <text evidence="2">The sequence shown here is derived from an EMBL/GenBank/DDBJ whole genome shotgun (WGS) entry which is preliminary data.</text>
</comment>
<feature type="region of interest" description="Disordered" evidence="1">
    <location>
        <begin position="60"/>
        <end position="127"/>
    </location>
</feature>
<accession>A0AAD9LX30</accession>
<sequence>MFLLGHRYRTPDPRRSRRKPSQSQTPPPFHRAVSPPSRCKLDHVMFRLRVLDAWVLSKQPTKTTAHAGSRPQSWPPATSSLYIPPTYQAGLSPLPSRPQPRRRPSREARLAGRLSKTPKKRWKPGRS</sequence>
<organism evidence="2 3">
    <name type="scientific">Colletotrichum zoysiae</name>
    <dbReference type="NCBI Taxonomy" id="1216348"/>
    <lineage>
        <taxon>Eukaryota</taxon>
        <taxon>Fungi</taxon>
        <taxon>Dikarya</taxon>
        <taxon>Ascomycota</taxon>
        <taxon>Pezizomycotina</taxon>
        <taxon>Sordariomycetes</taxon>
        <taxon>Hypocreomycetidae</taxon>
        <taxon>Glomerellales</taxon>
        <taxon>Glomerellaceae</taxon>
        <taxon>Colletotrichum</taxon>
        <taxon>Colletotrichum graminicola species complex</taxon>
    </lineage>
</organism>
<dbReference type="EMBL" id="MU842935">
    <property type="protein sequence ID" value="KAK2025556.1"/>
    <property type="molecule type" value="Genomic_DNA"/>
</dbReference>
<feature type="region of interest" description="Disordered" evidence="1">
    <location>
        <begin position="1"/>
        <end position="37"/>
    </location>
</feature>
<keyword evidence="3" id="KW-1185">Reference proteome</keyword>
<gene>
    <name evidence="2" type="ORF">LX32DRAFT_53814</name>
</gene>
<evidence type="ECO:0000313" key="2">
    <source>
        <dbReference type="EMBL" id="KAK2025556.1"/>
    </source>
</evidence>
<name>A0AAD9LX30_9PEZI</name>
<dbReference type="Proteomes" id="UP001232148">
    <property type="component" value="Unassembled WGS sequence"/>
</dbReference>
<evidence type="ECO:0000256" key="1">
    <source>
        <dbReference type="SAM" id="MobiDB-lite"/>
    </source>
</evidence>
<feature type="compositionally biased region" description="Basic residues" evidence="1">
    <location>
        <begin position="116"/>
        <end position="127"/>
    </location>
</feature>
<protein>
    <submittedName>
        <fullName evidence="2">Uncharacterized protein</fullName>
    </submittedName>
</protein>
<dbReference type="AlphaFoldDB" id="A0AAD9LX30"/>
<reference evidence="2" key="1">
    <citation type="submission" date="2021-06" db="EMBL/GenBank/DDBJ databases">
        <title>Comparative genomics, transcriptomics and evolutionary studies reveal genomic signatures of adaptation to plant cell wall in hemibiotrophic fungi.</title>
        <authorList>
            <consortium name="DOE Joint Genome Institute"/>
            <person name="Baroncelli R."/>
            <person name="Diaz J.F."/>
            <person name="Benocci T."/>
            <person name="Peng M."/>
            <person name="Battaglia E."/>
            <person name="Haridas S."/>
            <person name="Andreopoulos W."/>
            <person name="Labutti K."/>
            <person name="Pangilinan J."/>
            <person name="Floch G.L."/>
            <person name="Makela M.R."/>
            <person name="Henrissat B."/>
            <person name="Grigoriev I.V."/>
            <person name="Crouch J.A."/>
            <person name="De Vries R.P."/>
            <person name="Sukno S.A."/>
            <person name="Thon M.R."/>
        </authorList>
    </citation>
    <scope>NUCLEOTIDE SEQUENCE</scope>
    <source>
        <strain evidence="2">MAFF235873</strain>
    </source>
</reference>